<dbReference type="PANTHER" id="PTHR43196">
    <property type="entry name" value="SULFATE ADENYLYLTRANSFERASE SUBUNIT 2"/>
    <property type="match status" value="1"/>
</dbReference>
<dbReference type="Pfam" id="PF01507">
    <property type="entry name" value="PAPS_reduct"/>
    <property type="match status" value="1"/>
</dbReference>
<dbReference type="EMBL" id="FUWZ01000002">
    <property type="protein sequence ID" value="SKA13677.1"/>
    <property type="molecule type" value="Genomic_DNA"/>
</dbReference>
<keyword evidence="1" id="KW-0175">Coiled coil</keyword>
<dbReference type="PANTHER" id="PTHR43196:SF2">
    <property type="entry name" value="PHOSPHOADENOSINE PHOSPHOSULFATE REDUCTASE"/>
    <property type="match status" value="1"/>
</dbReference>
<dbReference type="Gene3D" id="3.40.50.620">
    <property type="entry name" value="HUPs"/>
    <property type="match status" value="1"/>
</dbReference>
<dbReference type="InterPro" id="IPR014729">
    <property type="entry name" value="Rossmann-like_a/b/a_fold"/>
</dbReference>
<dbReference type="InterPro" id="IPR017598">
    <property type="entry name" value="SulphurTrfase_DndC"/>
</dbReference>
<dbReference type="RefSeq" id="WP_078669518.1">
    <property type="nucleotide sequence ID" value="NZ_FUWZ01000002.1"/>
</dbReference>
<protein>
    <submittedName>
        <fullName evidence="3">DNA sulfur modification protein DndC</fullName>
    </submittedName>
</protein>
<dbReference type="Proteomes" id="UP000190367">
    <property type="component" value="Unassembled WGS sequence"/>
</dbReference>
<name>A0A1T4RCQ4_9BACT</name>
<dbReference type="GO" id="GO:0003824">
    <property type="term" value="F:catalytic activity"/>
    <property type="evidence" value="ECO:0007669"/>
    <property type="project" value="InterPro"/>
</dbReference>
<feature type="domain" description="Phosphoadenosine phosphosulphate reductase" evidence="2">
    <location>
        <begin position="28"/>
        <end position="206"/>
    </location>
</feature>
<dbReference type="SUPFAM" id="SSF52402">
    <property type="entry name" value="Adenine nucleotide alpha hydrolases-like"/>
    <property type="match status" value="1"/>
</dbReference>
<sequence length="439" mass="51253">MALDVKFLEAEIIDQYLYDENATRPWIIGFSGGKDSTMLLQIVWNALKKIEPVLLTRQIYVVCNDTLVENPQIVKFISKTLKKIQKAAVDQQIPLVVKETIPKLEDSFWVRLIGLGYPAPNRFYRWCTERLKINPTTRLITEKIAENGEAIILLGTRSDESSRRAASIKKHEIKGQRLRSHPLPNAYVFAPIKDVTTNELWQYLNQVPPPWGGTHKELVTLYRNANSGDCPLVIDTTTPSCGNSRFGCWVCTVVNKDKSMDGLIENGEEWMQPLANIRNFLIETRDNPEIWREKRRRDGTEKEGIWGPYKFETRVEILKRVLKAQKSLEETEGIELITHQEMVLIQYHWFRDLFFKTRVSTIYNRIFKTQMDMSKHEEKLKEENELLRKSCKQEPKDVELIQDLLALQKTKTLMMRKRGLLDDIENRLDQFIEETKEKA</sequence>
<evidence type="ECO:0000259" key="2">
    <source>
        <dbReference type="Pfam" id="PF01507"/>
    </source>
</evidence>
<reference evidence="4" key="1">
    <citation type="submission" date="2017-02" db="EMBL/GenBank/DDBJ databases">
        <authorList>
            <person name="Varghese N."/>
            <person name="Submissions S."/>
        </authorList>
    </citation>
    <scope>NUCLEOTIDE SEQUENCE [LARGE SCALE GENOMIC DNA]</scope>
    <source>
        <strain evidence="4">DSM 22224</strain>
    </source>
</reference>
<accession>A0A1T4RCQ4</accession>
<evidence type="ECO:0000313" key="3">
    <source>
        <dbReference type="EMBL" id="SKA13677.1"/>
    </source>
</evidence>
<gene>
    <name evidence="3" type="ORF">SAMN04488128_1021028</name>
</gene>
<evidence type="ECO:0000313" key="4">
    <source>
        <dbReference type="Proteomes" id="UP000190367"/>
    </source>
</evidence>
<evidence type="ECO:0000256" key="1">
    <source>
        <dbReference type="SAM" id="Coils"/>
    </source>
</evidence>
<dbReference type="InterPro" id="IPR050128">
    <property type="entry name" value="Sulfate_adenylyltrnsfr_sub2"/>
</dbReference>
<dbReference type="AlphaFoldDB" id="A0A1T4RCQ4"/>
<dbReference type="STRING" id="634771.SAMN04488128_1021028"/>
<keyword evidence="4" id="KW-1185">Reference proteome</keyword>
<organism evidence="3 4">
    <name type="scientific">Chitinophaga eiseniae</name>
    <dbReference type="NCBI Taxonomy" id="634771"/>
    <lineage>
        <taxon>Bacteria</taxon>
        <taxon>Pseudomonadati</taxon>
        <taxon>Bacteroidota</taxon>
        <taxon>Chitinophagia</taxon>
        <taxon>Chitinophagales</taxon>
        <taxon>Chitinophagaceae</taxon>
        <taxon>Chitinophaga</taxon>
    </lineage>
</organism>
<feature type="coiled-coil region" evidence="1">
    <location>
        <begin position="373"/>
        <end position="434"/>
    </location>
</feature>
<dbReference type="OrthoDB" id="9774475at2"/>
<dbReference type="InterPro" id="IPR002500">
    <property type="entry name" value="PAPS_reduct_dom"/>
</dbReference>
<dbReference type="NCBIfam" id="TIGR03183">
    <property type="entry name" value="DNA_S_dndC"/>
    <property type="match status" value="1"/>
</dbReference>
<proteinExistence type="predicted"/>